<sequence length="272" mass="31462">MQTIDKREKKFTKSLIRSALWLGLTLIVFFCLVKLSFWQYDRGVEKEQRTKRITQLNQRSPLTLSEVVKLTTEQQFTGKESINDFPVTVSGQFNREYVFLLDNQVEKNSLGYRVLQVIQTQSHAVLINLGWVQGSLNRSELPKITPLNGQYNFKGHVRIIEQGIMLTAQDFTQASWPLRVQQIELDKFSALISPLIEKPLLPFVIYVDQTETLGYKKNWHPIVMPAEKHFGYAFQWAALATAWLILMICLRVKSSRRVHLDAKNSADVLHNI</sequence>
<name>A0A099KPJ9_COLPS</name>
<comment type="similarity">
    <text evidence="2 6">Belongs to the SURF1 family.</text>
</comment>
<dbReference type="OrthoDB" id="9789940at2"/>
<evidence type="ECO:0000256" key="5">
    <source>
        <dbReference type="ARBA" id="ARBA00023136"/>
    </source>
</evidence>
<dbReference type="PATRIC" id="fig|28229.4.peg.1959"/>
<dbReference type="PANTHER" id="PTHR23427">
    <property type="entry name" value="SURFEIT LOCUS PROTEIN"/>
    <property type="match status" value="1"/>
</dbReference>
<dbReference type="EMBL" id="JQED01000017">
    <property type="protein sequence ID" value="KGJ92669.1"/>
    <property type="molecule type" value="Genomic_DNA"/>
</dbReference>
<feature type="transmembrane region" description="Helical" evidence="6">
    <location>
        <begin position="230"/>
        <end position="250"/>
    </location>
</feature>
<dbReference type="CDD" id="cd06662">
    <property type="entry name" value="SURF1"/>
    <property type="match status" value="1"/>
</dbReference>
<keyword evidence="6" id="KW-1003">Cell membrane</keyword>
<dbReference type="GO" id="GO:0005886">
    <property type="term" value="C:plasma membrane"/>
    <property type="evidence" value="ECO:0007669"/>
    <property type="project" value="UniProtKB-SubCell"/>
</dbReference>
<evidence type="ECO:0000256" key="1">
    <source>
        <dbReference type="ARBA" id="ARBA00004370"/>
    </source>
</evidence>
<dbReference type="PANTHER" id="PTHR23427:SF2">
    <property type="entry name" value="SURFEIT LOCUS PROTEIN 1"/>
    <property type="match status" value="1"/>
</dbReference>
<keyword evidence="3 6" id="KW-0812">Transmembrane</keyword>
<dbReference type="AlphaFoldDB" id="A0A099KPJ9"/>
<dbReference type="Proteomes" id="UP000029843">
    <property type="component" value="Unassembled WGS sequence"/>
</dbReference>
<feature type="transmembrane region" description="Helical" evidence="6">
    <location>
        <begin position="20"/>
        <end position="40"/>
    </location>
</feature>
<dbReference type="InterPro" id="IPR045214">
    <property type="entry name" value="Surf1/Surf4"/>
</dbReference>
<proteinExistence type="inferred from homology"/>
<dbReference type="RefSeq" id="WP_033093761.1">
    <property type="nucleotide sequence ID" value="NZ_JQED01000017.1"/>
</dbReference>
<dbReference type="PROSITE" id="PS50895">
    <property type="entry name" value="SURF1"/>
    <property type="match status" value="1"/>
</dbReference>
<organism evidence="7 8">
    <name type="scientific">Colwellia psychrerythraea</name>
    <name type="common">Vibrio psychroerythus</name>
    <dbReference type="NCBI Taxonomy" id="28229"/>
    <lineage>
        <taxon>Bacteria</taxon>
        <taxon>Pseudomonadati</taxon>
        <taxon>Pseudomonadota</taxon>
        <taxon>Gammaproteobacteria</taxon>
        <taxon>Alteromonadales</taxon>
        <taxon>Colwelliaceae</taxon>
        <taxon>Colwellia</taxon>
    </lineage>
</organism>
<evidence type="ECO:0000256" key="3">
    <source>
        <dbReference type="ARBA" id="ARBA00022692"/>
    </source>
</evidence>
<evidence type="ECO:0000256" key="6">
    <source>
        <dbReference type="RuleBase" id="RU363076"/>
    </source>
</evidence>
<reference evidence="7 8" key="1">
    <citation type="submission" date="2014-08" db="EMBL/GenBank/DDBJ databases">
        <title>Genomic and Phenotypic Diversity of Colwellia psychrerythraea strains from Disparate Marine Basins.</title>
        <authorList>
            <person name="Techtmann S.M."/>
            <person name="Stelling S.C."/>
            <person name="Utturkar S.M."/>
            <person name="Alshibli N."/>
            <person name="Harris A."/>
            <person name="Brown S.D."/>
            <person name="Hazen T.C."/>
        </authorList>
    </citation>
    <scope>NUCLEOTIDE SEQUENCE [LARGE SCALE GENOMIC DNA]</scope>
    <source>
        <strain evidence="7 8">ND2E</strain>
    </source>
</reference>
<comment type="caution">
    <text evidence="7">The sequence shown here is derived from an EMBL/GenBank/DDBJ whole genome shotgun (WGS) entry which is preliminary data.</text>
</comment>
<evidence type="ECO:0000256" key="4">
    <source>
        <dbReference type="ARBA" id="ARBA00022989"/>
    </source>
</evidence>
<keyword evidence="5 6" id="KW-0472">Membrane</keyword>
<accession>A0A099KPJ9</accession>
<dbReference type="InterPro" id="IPR002994">
    <property type="entry name" value="Surf1/Shy1"/>
</dbReference>
<evidence type="ECO:0000313" key="8">
    <source>
        <dbReference type="Proteomes" id="UP000029843"/>
    </source>
</evidence>
<gene>
    <name evidence="7" type="ORF">ND2E_2917</name>
</gene>
<keyword evidence="4 6" id="KW-1133">Transmembrane helix</keyword>
<evidence type="ECO:0000256" key="2">
    <source>
        <dbReference type="ARBA" id="ARBA00007165"/>
    </source>
</evidence>
<evidence type="ECO:0000313" key="7">
    <source>
        <dbReference type="EMBL" id="KGJ92669.1"/>
    </source>
</evidence>
<protein>
    <recommendedName>
        <fullName evidence="6">SURF1-like protein</fullName>
    </recommendedName>
</protein>
<comment type="subcellular location">
    <subcellularLocation>
        <location evidence="6">Cell membrane</location>
        <topology evidence="6">Multi-pass membrane protein</topology>
    </subcellularLocation>
    <subcellularLocation>
        <location evidence="1">Membrane</location>
    </subcellularLocation>
</comment>
<dbReference type="Pfam" id="PF02104">
    <property type="entry name" value="SURF1"/>
    <property type="match status" value="1"/>
</dbReference>